<evidence type="ECO:0000313" key="3">
    <source>
        <dbReference type="Proteomes" id="UP000274822"/>
    </source>
</evidence>
<dbReference type="Proteomes" id="UP000274822">
    <property type="component" value="Unassembled WGS sequence"/>
</dbReference>
<proteinExistence type="predicted"/>
<dbReference type="AlphaFoldDB" id="A0A433Q230"/>
<evidence type="ECO:0000256" key="1">
    <source>
        <dbReference type="SAM" id="MobiDB-lite"/>
    </source>
</evidence>
<feature type="region of interest" description="Disordered" evidence="1">
    <location>
        <begin position="190"/>
        <end position="212"/>
    </location>
</feature>
<reference evidence="2 3" key="1">
    <citation type="journal article" date="2018" name="New Phytol.">
        <title>Phylogenomics of Endogonaceae and evolution of mycorrhizas within Mucoromycota.</title>
        <authorList>
            <person name="Chang Y."/>
            <person name="Desiro A."/>
            <person name="Na H."/>
            <person name="Sandor L."/>
            <person name="Lipzen A."/>
            <person name="Clum A."/>
            <person name="Barry K."/>
            <person name="Grigoriev I.V."/>
            <person name="Martin F.M."/>
            <person name="Stajich J.E."/>
            <person name="Smith M.E."/>
            <person name="Bonito G."/>
            <person name="Spatafora J.W."/>
        </authorList>
    </citation>
    <scope>NUCLEOTIDE SEQUENCE [LARGE SCALE GENOMIC DNA]</scope>
    <source>
        <strain evidence="2 3">AD002</strain>
    </source>
</reference>
<dbReference type="Gene3D" id="1.10.287.1490">
    <property type="match status" value="1"/>
</dbReference>
<sequence length="279" mass="31648">MAKLQKEIETKDEACKKNLKEISDLKAERKEENSKARAAEKEKFKAEKEKFKAEKDGLQAEVNALQTDKENAEQKIMELELDNTLMRDALDNSKQDFDKLQCELDEWKANTTSGEVQQLQDQTRRLEGEKRQTQKHVERLNQLVEDLREQLSRANGDLETQAPEKETLKAQNNTLTKELDAAKSMITKLKAQAQKGKGKVTEVSPPPPANDHLDAIHAELQAAKNIINKQKGEIAALKRAKDGFDGEGGEALRTEVELLRQENEHLVKAKVSYYSFVKP</sequence>
<feature type="compositionally biased region" description="Basic and acidic residues" evidence="1">
    <location>
        <begin position="122"/>
        <end position="135"/>
    </location>
</feature>
<evidence type="ECO:0000313" key="2">
    <source>
        <dbReference type="EMBL" id="RUS23827.1"/>
    </source>
</evidence>
<comment type="caution">
    <text evidence="2">The sequence shown here is derived from an EMBL/GenBank/DDBJ whole genome shotgun (WGS) entry which is preliminary data.</text>
</comment>
<gene>
    <name evidence="2" type="ORF">BC938DRAFT_474563</name>
</gene>
<dbReference type="EMBL" id="RBNJ01018444">
    <property type="protein sequence ID" value="RUS23827.1"/>
    <property type="molecule type" value="Genomic_DNA"/>
</dbReference>
<organism evidence="2 3">
    <name type="scientific">Jimgerdemannia flammicorona</name>
    <dbReference type="NCBI Taxonomy" id="994334"/>
    <lineage>
        <taxon>Eukaryota</taxon>
        <taxon>Fungi</taxon>
        <taxon>Fungi incertae sedis</taxon>
        <taxon>Mucoromycota</taxon>
        <taxon>Mucoromycotina</taxon>
        <taxon>Endogonomycetes</taxon>
        <taxon>Endogonales</taxon>
        <taxon>Endogonaceae</taxon>
        <taxon>Jimgerdemannia</taxon>
    </lineage>
</organism>
<accession>A0A433Q230</accession>
<protein>
    <submittedName>
        <fullName evidence="2">Uncharacterized protein</fullName>
    </submittedName>
</protein>
<keyword evidence="3" id="KW-1185">Reference proteome</keyword>
<name>A0A433Q230_9FUNG</name>
<feature type="region of interest" description="Disordered" evidence="1">
    <location>
        <begin position="113"/>
        <end position="135"/>
    </location>
</feature>